<keyword evidence="4" id="KW-1133">Transmembrane helix</keyword>
<evidence type="ECO:0000313" key="6">
    <source>
        <dbReference type="Proteomes" id="UP000233160"/>
    </source>
</evidence>
<dbReference type="GeneTree" id="ENSGT00390000014817"/>
<name>A0A2K6G2F5_PROCO</name>
<dbReference type="InterPro" id="IPR032675">
    <property type="entry name" value="LRR_dom_sf"/>
</dbReference>
<feature type="region of interest" description="Disordered" evidence="3">
    <location>
        <begin position="753"/>
        <end position="781"/>
    </location>
</feature>
<dbReference type="STRING" id="379532.ENSPCOP00000020412"/>
<dbReference type="AlphaFoldDB" id="A0A2K6G2F5"/>
<evidence type="ECO:0000256" key="3">
    <source>
        <dbReference type="SAM" id="MobiDB-lite"/>
    </source>
</evidence>
<dbReference type="SMART" id="SM00369">
    <property type="entry name" value="LRR_TYP"/>
    <property type="match status" value="4"/>
</dbReference>
<keyword evidence="2" id="KW-0677">Repeat</keyword>
<feature type="compositionally biased region" description="Gly residues" evidence="3">
    <location>
        <begin position="262"/>
        <end position="271"/>
    </location>
</feature>
<dbReference type="OMA" id="LWDSQME"/>
<dbReference type="PROSITE" id="PS51450">
    <property type="entry name" value="LRR"/>
    <property type="match status" value="3"/>
</dbReference>
<dbReference type="Gene3D" id="3.80.10.10">
    <property type="entry name" value="Ribonuclease Inhibitor"/>
    <property type="match status" value="1"/>
</dbReference>
<sequence length="781" mass="83801">MKILRFRVITTVIGLYFTGTMTNPSRKSSILFNSECQWREYLLTNCSFTRKHDIPVDLSQTAATVDISLSFFRVLLQSHTKKEWKIKHLDLSNNLISKITLSPLAYLRTLEVLNLSNNAIRSVSFDPPGPKSSWVKHHRSSFTNGLPSLKVLILQRNKLSDAPKGLWKLKSLQSLDLSFNGILQIGLSDFHNCLQLENLYLRSNKIFKIHPEVFKHLKKLQNFLSESWRKNWNVICSKSVGNHEAGPAAPHRPPVRLNRRGSGAGGPGPGGHPSTPAPGQRGPGRLRRARDVRAADRDGDAAGDLALAVCLSVAITFLAAFCLGAFARPYLDRLWRQSRCRRCRGGPGSERACSNAGLHRDVGAAGSAQRPKTPPRQAARAPNPYENPGWLRAAAPSPHAAAVPGGTPGGSGAEPGSWGPSGGDNALPGDSAARSRPRPHPDAGDHGPASAAQGRIGRNDVPGGRDYDTVAQEQPLAEPPGGVSSQTVSGSRPTDADRDPSLSRSVAPSGWEMRTHLTAPRPGESAERGDAEPPPRESAGRPPGFSGEIPASAPDGLRAHAEEELPASCGAGTRSDPGHTDPSAFPPTWGSGLDATPADEAPVQTSAPCDTQPELESDDEGSLFTLSSGSSEGARSVTEEEAGEPLQDQSSGASRDNVTFQNILGRCENQEDQFEKPLISGPDSGLCKTHLENVSNIDKFEDPSPLPRSLGNSPPGDESPGMHVYDYDTVPQSAVTKWLYSLKDLVFSDVDIVPQTPPHSADLPSDPDEGTCYERDSDICK</sequence>
<feature type="compositionally biased region" description="Basic and acidic residues" evidence="3">
    <location>
        <begin position="524"/>
        <end position="539"/>
    </location>
</feature>
<accession>A0A2K6G2F5</accession>
<dbReference type="Pfam" id="PF13855">
    <property type="entry name" value="LRR_8"/>
    <property type="match status" value="1"/>
</dbReference>
<dbReference type="PANTHER" id="PTHR24369">
    <property type="entry name" value="ANTIGEN BSP, PUTATIVE-RELATED"/>
    <property type="match status" value="1"/>
</dbReference>
<dbReference type="SUPFAM" id="SSF52058">
    <property type="entry name" value="L domain-like"/>
    <property type="match status" value="1"/>
</dbReference>
<feature type="compositionally biased region" description="Basic and acidic residues" evidence="3">
    <location>
        <begin position="772"/>
        <end position="781"/>
    </location>
</feature>
<dbReference type="Proteomes" id="UP000233160">
    <property type="component" value="Unassembled WGS sequence"/>
</dbReference>
<keyword evidence="4" id="KW-0812">Transmembrane</keyword>
<keyword evidence="6" id="KW-1185">Reference proteome</keyword>
<feature type="region of interest" description="Disordered" evidence="3">
    <location>
        <begin position="243"/>
        <end position="295"/>
    </location>
</feature>
<feature type="compositionally biased region" description="Polar residues" evidence="3">
    <location>
        <begin position="647"/>
        <end position="657"/>
    </location>
</feature>
<feature type="compositionally biased region" description="Polar residues" evidence="3">
    <location>
        <begin position="483"/>
        <end position="492"/>
    </location>
</feature>
<reference evidence="5" key="2">
    <citation type="submission" date="2025-09" db="UniProtKB">
        <authorList>
            <consortium name="Ensembl"/>
        </authorList>
    </citation>
    <scope>IDENTIFICATION</scope>
</reference>
<feature type="compositionally biased region" description="Polar residues" evidence="3">
    <location>
        <begin position="624"/>
        <end position="633"/>
    </location>
</feature>
<evidence type="ECO:0000256" key="2">
    <source>
        <dbReference type="ARBA" id="ARBA00022737"/>
    </source>
</evidence>
<feature type="compositionally biased region" description="Low complexity" evidence="3">
    <location>
        <begin position="393"/>
        <end position="405"/>
    </location>
</feature>
<evidence type="ECO:0000256" key="4">
    <source>
        <dbReference type="SAM" id="Phobius"/>
    </source>
</evidence>
<dbReference type="InterPro" id="IPR003591">
    <property type="entry name" value="Leu-rich_rpt_typical-subtyp"/>
</dbReference>
<dbReference type="PANTHER" id="PTHR24369:SF213">
    <property type="entry name" value="INSULIN LIKE GROWTH FACTOR BINDING PROTEIN ACID LABILE SUBUNIT"/>
    <property type="match status" value="1"/>
</dbReference>
<gene>
    <name evidence="5" type="primary">LRRC66</name>
</gene>
<evidence type="ECO:0000313" key="5">
    <source>
        <dbReference type="Ensembl" id="ENSPCOP00000020412.1"/>
    </source>
</evidence>
<keyword evidence="4" id="KW-0472">Membrane</keyword>
<evidence type="ECO:0000256" key="1">
    <source>
        <dbReference type="ARBA" id="ARBA00022614"/>
    </source>
</evidence>
<feature type="transmembrane region" description="Helical" evidence="4">
    <location>
        <begin position="305"/>
        <end position="327"/>
    </location>
</feature>
<dbReference type="Ensembl" id="ENSPCOT00000031067.1">
    <property type="protein sequence ID" value="ENSPCOP00000020412.1"/>
    <property type="gene ID" value="ENSPCOG00000022176.1"/>
</dbReference>
<dbReference type="InterPro" id="IPR050541">
    <property type="entry name" value="LRR_TM_domain-containing"/>
</dbReference>
<keyword evidence="1" id="KW-0433">Leucine-rich repeat</keyword>
<feature type="region of interest" description="Disordered" evidence="3">
    <location>
        <begin position="342"/>
        <end position="657"/>
    </location>
</feature>
<dbReference type="InterPro" id="IPR001611">
    <property type="entry name" value="Leu-rich_rpt"/>
</dbReference>
<organism evidence="5 6">
    <name type="scientific">Propithecus coquereli</name>
    <name type="common">Coquerel's sifaka</name>
    <name type="synonym">Propithecus verreauxi coquereli</name>
    <dbReference type="NCBI Taxonomy" id="379532"/>
    <lineage>
        <taxon>Eukaryota</taxon>
        <taxon>Metazoa</taxon>
        <taxon>Chordata</taxon>
        <taxon>Craniata</taxon>
        <taxon>Vertebrata</taxon>
        <taxon>Euteleostomi</taxon>
        <taxon>Mammalia</taxon>
        <taxon>Eutheria</taxon>
        <taxon>Euarchontoglires</taxon>
        <taxon>Primates</taxon>
        <taxon>Strepsirrhini</taxon>
        <taxon>Lemuriformes</taxon>
        <taxon>Indriidae</taxon>
        <taxon>Propithecus</taxon>
    </lineage>
</organism>
<protein>
    <submittedName>
        <fullName evidence="5">Leucine rich repeat containing 66</fullName>
    </submittedName>
</protein>
<reference evidence="5" key="1">
    <citation type="submission" date="2025-08" db="UniProtKB">
        <authorList>
            <consortium name="Ensembl"/>
        </authorList>
    </citation>
    <scope>IDENTIFICATION</scope>
</reference>
<feature type="region of interest" description="Disordered" evidence="3">
    <location>
        <begin position="697"/>
        <end position="723"/>
    </location>
</feature>
<proteinExistence type="predicted"/>
<dbReference type="GO" id="GO:0005886">
    <property type="term" value="C:plasma membrane"/>
    <property type="evidence" value="ECO:0007669"/>
    <property type="project" value="TreeGrafter"/>
</dbReference>